<dbReference type="EMBL" id="ANJA01003146">
    <property type="protein sequence ID" value="ETO65820.1"/>
    <property type="molecule type" value="Genomic_DNA"/>
</dbReference>
<protein>
    <submittedName>
        <fullName evidence="1">Uncharacterized protein</fullName>
    </submittedName>
</protein>
<accession>A0A080ZGQ9</accession>
<organism evidence="1 2">
    <name type="scientific">Phytophthora nicotianae P1976</name>
    <dbReference type="NCBI Taxonomy" id="1317066"/>
    <lineage>
        <taxon>Eukaryota</taxon>
        <taxon>Sar</taxon>
        <taxon>Stramenopiles</taxon>
        <taxon>Oomycota</taxon>
        <taxon>Peronosporomycetes</taxon>
        <taxon>Peronosporales</taxon>
        <taxon>Peronosporaceae</taxon>
        <taxon>Phytophthora</taxon>
    </lineage>
</organism>
<gene>
    <name evidence="1" type="ORF">F444_16910</name>
</gene>
<evidence type="ECO:0000313" key="2">
    <source>
        <dbReference type="Proteomes" id="UP000028582"/>
    </source>
</evidence>
<dbReference type="Proteomes" id="UP000028582">
    <property type="component" value="Unassembled WGS sequence"/>
</dbReference>
<evidence type="ECO:0000313" key="1">
    <source>
        <dbReference type="EMBL" id="ETO65820.1"/>
    </source>
</evidence>
<sequence>MAKSGLRLAAPPFCSVLRHVPDDYSATEPWAQQRDLIDEIITIAQLLCSQGSKPKTSGACLRNHTGELLAVLEYRHKCYLLLMLIPSEVIKAEKPPSPFT</sequence>
<reference evidence="1 2" key="1">
    <citation type="submission" date="2013-11" db="EMBL/GenBank/DDBJ databases">
        <title>The Genome Sequence of Phytophthora parasitica P1976.</title>
        <authorList>
            <consortium name="The Broad Institute Genomics Platform"/>
            <person name="Russ C."/>
            <person name="Tyler B."/>
            <person name="Panabieres F."/>
            <person name="Shan W."/>
            <person name="Tripathy S."/>
            <person name="Grunwald N."/>
            <person name="Machado M."/>
            <person name="Johnson C.S."/>
            <person name="Walker B."/>
            <person name="Young S."/>
            <person name="Zeng Q."/>
            <person name="Gargeya S."/>
            <person name="Fitzgerald M."/>
            <person name="Haas B."/>
            <person name="Abouelleil A."/>
            <person name="Allen A.W."/>
            <person name="Alvarado L."/>
            <person name="Arachchi H.M."/>
            <person name="Berlin A.M."/>
            <person name="Chapman S.B."/>
            <person name="Gainer-Dewar J."/>
            <person name="Goldberg J."/>
            <person name="Griggs A."/>
            <person name="Gujja S."/>
            <person name="Hansen M."/>
            <person name="Howarth C."/>
            <person name="Imamovic A."/>
            <person name="Ireland A."/>
            <person name="Larimer J."/>
            <person name="McCowan C."/>
            <person name="Murphy C."/>
            <person name="Pearson M."/>
            <person name="Poon T.W."/>
            <person name="Priest M."/>
            <person name="Roberts A."/>
            <person name="Saif S."/>
            <person name="Shea T."/>
            <person name="Sisk P."/>
            <person name="Sykes S."/>
            <person name="Wortman J."/>
            <person name="Nusbaum C."/>
            <person name="Birren B."/>
        </authorList>
    </citation>
    <scope>NUCLEOTIDE SEQUENCE [LARGE SCALE GENOMIC DNA]</scope>
    <source>
        <strain evidence="1 2">P1976</strain>
    </source>
</reference>
<comment type="caution">
    <text evidence="1">The sequence shown here is derived from an EMBL/GenBank/DDBJ whole genome shotgun (WGS) entry which is preliminary data.</text>
</comment>
<name>A0A080ZGQ9_PHYNI</name>
<proteinExistence type="predicted"/>
<dbReference type="AlphaFoldDB" id="A0A080ZGQ9"/>